<dbReference type="GeneID" id="94167450"/>
<dbReference type="CDD" id="cd22976">
    <property type="entry name" value="DD_EFCAB10"/>
    <property type="match status" value="1"/>
</dbReference>
<name>A0A836G4X6_LEIEN</name>
<dbReference type="Proteomes" id="UP000674179">
    <property type="component" value="Chromosome 36"/>
</dbReference>
<evidence type="ECO:0000313" key="2">
    <source>
        <dbReference type="Proteomes" id="UP000674179"/>
    </source>
</evidence>
<sequence length="155" mass="17245">MSAVTSNDSADHCVDPVNLTHRYIQDHKLNELFGDLLQLVLYHRPDDPRAFLAEEVRKIREEKVSSSLFTERDLETMFEMIDVTAQRWITVAQLRNTCRNLATGSSGCNDSTGGSGLTAEQEAVIAAAGDAAGHVTMDNFKEVLSSHLFSRNMWS</sequence>
<accession>A0A836G4X6</accession>
<dbReference type="PANTHER" id="PTHR21847:SF1">
    <property type="entry name" value="EF-HAND CALCIUM-BINDING DOMAIN-CONTAINING PROTEIN 10"/>
    <property type="match status" value="1"/>
</dbReference>
<evidence type="ECO:0000313" key="1">
    <source>
        <dbReference type="EMBL" id="KAG5465444.1"/>
    </source>
</evidence>
<proteinExistence type="predicted"/>
<protein>
    <recommendedName>
        <fullName evidence="3">EF-hand domain-containing protein</fullName>
    </recommendedName>
</protein>
<evidence type="ECO:0008006" key="3">
    <source>
        <dbReference type="Google" id="ProtNLM"/>
    </source>
</evidence>
<gene>
    <name evidence="1" type="ORF">CUR178_00147</name>
</gene>
<dbReference type="EMBL" id="JAFHKP010000036">
    <property type="protein sequence ID" value="KAG5465444.1"/>
    <property type="molecule type" value="Genomic_DNA"/>
</dbReference>
<dbReference type="Gene3D" id="1.20.890.10">
    <property type="entry name" value="cAMP-dependent protein kinase regulatory subunit, dimerization-anchoring domain"/>
    <property type="match status" value="1"/>
</dbReference>
<organism evidence="1 2">
    <name type="scientific">Leishmania enriettii</name>
    <dbReference type="NCBI Taxonomy" id="5663"/>
    <lineage>
        <taxon>Eukaryota</taxon>
        <taxon>Discoba</taxon>
        <taxon>Euglenozoa</taxon>
        <taxon>Kinetoplastea</taxon>
        <taxon>Metakinetoplastina</taxon>
        <taxon>Trypanosomatida</taxon>
        <taxon>Trypanosomatidae</taxon>
        <taxon>Leishmaniinae</taxon>
        <taxon>Leishmania</taxon>
    </lineage>
</organism>
<dbReference type="InterPro" id="IPR039879">
    <property type="entry name" value="EFC10"/>
</dbReference>
<keyword evidence="2" id="KW-1185">Reference proteome</keyword>
<dbReference type="PANTHER" id="PTHR21847">
    <property type="entry name" value="EF-HAND CALCIUM-BINDING DOMAIN-CONTAINING PROTEIN 10"/>
    <property type="match status" value="1"/>
</dbReference>
<reference evidence="1 2" key="1">
    <citation type="submission" date="2021-02" db="EMBL/GenBank/DDBJ databases">
        <title>Leishmania (Mundinia) enrietti genome sequencing and assembly.</title>
        <authorList>
            <person name="Almutairi H."/>
            <person name="Gatherer D."/>
        </authorList>
    </citation>
    <scope>NUCLEOTIDE SEQUENCE [LARGE SCALE GENOMIC DNA]</scope>
    <source>
        <strain evidence="1">CUR178</strain>
    </source>
</reference>
<dbReference type="KEGG" id="lenr:94167450"/>
<dbReference type="SUPFAM" id="SSF47391">
    <property type="entry name" value="Dimerization-anchoring domain of cAMP-dependent PK regulatory subunit"/>
    <property type="match status" value="1"/>
</dbReference>
<dbReference type="AlphaFoldDB" id="A0A836G4X6"/>
<comment type="caution">
    <text evidence="1">The sequence shown here is derived from an EMBL/GenBank/DDBJ whole genome shotgun (WGS) entry which is preliminary data.</text>
</comment>
<dbReference type="OrthoDB" id="10260455at2759"/>
<dbReference type="InterPro" id="IPR049760">
    <property type="entry name" value="DD_EFCAB10"/>
</dbReference>
<dbReference type="RefSeq" id="XP_067688043.1">
    <property type="nucleotide sequence ID" value="XM_067831940.1"/>
</dbReference>